<dbReference type="AlphaFoldDB" id="A0A0V0Z9E6"/>
<organism evidence="1 2">
    <name type="scientific">Trichinella patagoniensis</name>
    <dbReference type="NCBI Taxonomy" id="990121"/>
    <lineage>
        <taxon>Eukaryota</taxon>
        <taxon>Metazoa</taxon>
        <taxon>Ecdysozoa</taxon>
        <taxon>Nematoda</taxon>
        <taxon>Enoplea</taxon>
        <taxon>Dorylaimia</taxon>
        <taxon>Trichinellida</taxon>
        <taxon>Trichinellidae</taxon>
        <taxon>Trichinella</taxon>
    </lineage>
</organism>
<dbReference type="EMBL" id="JYDQ01000297">
    <property type="protein sequence ID" value="KRY09003.1"/>
    <property type="molecule type" value="Genomic_DNA"/>
</dbReference>
<sequence length="112" mass="12974">MQYLCVHFHIYGSDGIYVPMRLIHSSIYHNADRASRMLFTTLMHGFSESALMRSIVSIVIVIIHSSKNSTDFRVYELCGISESTVILLPSNAYDWNAFNCMRHRRQRALCRT</sequence>
<accession>A0A0V0Z9E6</accession>
<name>A0A0V0Z9E6_9BILA</name>
<comment type="caution">
    <text evidence="1">The sequence shown here is derived from an EMBL/GenBank/DDBJ whole genome shotgun (WGS) entry which is preliminary data.</text>
</comment>
<dbReference type="Proteomes" id="UP000054783">
    <property type="component" value="Unassembled WGS sequence"/>
</dbReference>
<gene>
    <name evidence="1" type="ORF">T12_8431</name>
</gene>
<evidence type="ECO:0000313" key="1">
    <source>
        <dbReference type="EMBL" id="KRY09003.1"/>
    </source>
</evidence>
<proteinExistence type="predicted"/>
<protein>
    <submittedName>
        <fullName evidence="1">Uncharacterized protein</fullName>
    </submittedName>
</protein>
<reference evidence="1 2" key="1">
    <citation type="submission" date="2015-01" db="EMBL/GenBank/DDBJ databases">
        <title>Evolution of Trichinella species and genotypes.</title>
        <authorList>
            <person name="Korhonen P.K."/>
            <person name="Edoardo P."/>
            <person name="Giuseppe L.R."/>
            <person name="Gasser R.B."/>
        </authorList>
    </citation>
    <scope>NUCLEOTIDE SEQUENCE [LARGE SCALE GENOMIC DNA]</scope>
    <source>
        <strain evidence="1">ISS2496</strain>
    </source>
</reference>
<evidence type="ECO:0000313" key="2">
    <source>
        <dbReference type="Proteomes" id="UP000054783"/>
    </source>
</evidence>
<keyword evidence="2" id="KW-1185">Reference proteome</keyword>